<name>A0A7E4V115_PANRE</name>
<dbReference type="GO" id="GO:0004867">
    <property type="term" value="F:serine-type endopeptidase inhibitor activity"/>
    <property type="evidence" value="ECO:0007669"/>
    <property type="project" value="UniProtKB-KW"/>
</dbReference>
<dbReference type="InterPro" id="IPR051368">
    <property type="entry name" value="SerProtInhib-TIL_Domain"/>
</dbReference>
<evidence type="ECO:0000256" key="1">
    <source>
        <dbReference type="ARBA" id="ARBA00022690"/>
    </source>
</evidence>
<accession>A0A7E4V115</accession>
<protein>
    <submittedName>
        <fullName evidence="7">TIL domain-containing protein</fullName>
    </submittedName>
</protein>
<dbReference type="InterPro" id="IPR002919">
    <property type="entry name" value="TIL_dom"/>
</dbReference>
<evidence type="ECO:0000256" key="3">
    <source>
        <dbReference type="ARBA" id="ARBA00023157"/>
    </source>
</evidence>
<evidence type="ECO:0000313" key="7">
    <source>
        <dbReference type="WBParaSite" id="Pan_g15112.t1"/>
    </source>
</evidence>
<feature type="domain" description="TIL" evidence="5">
    <location>
        <begin position="78"/>
        <end position="135"/>
    </location>
</feature>
<dbReference type="PANTHER" id="PTHR23259:SF82">
    <property type="entry name" value="SERINE PROTEASE INHIBITOR 1 PROTEIN"/>
    <property type="match status" value="1"/>
</dbReference>
<keyword evidence="1" id="KW-0646">Protease inhibitor</keyword>
<dbReference type="AlphaFoldDB" id="A0A7E4V115"/>
<keyword evidence="4" id="KW-0732">Signal</keyword>
<feature type="domain" description="TIL" evidence="5">
    <location>
        <begin position="153"/>
        <end position="213"/>
    </location>
</feature>
<dbReference type="Pfam" id="PF01826">
    <property type="entry name" value="TIL"/>
    <property type="match status" value="2"/>
</dbReference>
<dbReference type="Gene3D" id="2.10.25.10">
    <property type="entry name" value="Laminin"/>
    <property type="match status" value="3"/>
</dbReference>
<feature type="chain" id="PRO_5028965925" evidence="4">
    <location>
        <begin position="22"/>
        <end position="314"/>
    </location>
</feature>
<evidence type="ECO:0000256" key="2">
    <source>
        <dbReference type="ARBA" id="ARBA00022900"/>
    </source>
</evidence>
<evidence type="ECO:0000259" key="5">
    <source>
        <dbReference type="Pfam" id="PF01826"/>
    </source>
</evidence>
<proteinExistence type="predicted"/>
<evidence type="ECO:0000256" key="4">
    <source>
        <dbReference type="SAM" id="SignalP"/>
    </source>
</evidence>
<keyword evidence="2" id="KW-0722">Serine protease inhibitor</keyword>
<dbReference type="InterPro" id="IPR036084">
    <property type="entry name" value="Ser_inhib-like_sf"/>
</dbReference>
<dbReference type="PANTHER" id="PTHR23259">
    <property type="entry name" value="RIDDLE"/>
    <property type="match status" value="1"/>
</dbReference>
<dbReference type="SUPFAM" id="SSF57567">
    <property type="entry name" value="Serine protease inhibitors"/>
    <property type="match status" value="2"/>
</dbReference>
<dbReference type="WBParaSite" id="Pan_g15112.t1">
    <property type="protein sequence ID" value="Pan_g15112.t1"/>
    <property type="gene ID" value="Pan_g15112"/>
</dbReference>
<dbReference type="CDD" id="cd19941">
    <property type="entry name" value="TIL"/>
    <property type="match status" value="2"/>
</dbReference>
<sequence>MTDTKVLISSIFLVVLTISESRNLQKRETDEYLFEYSDTDGEGSGFLPIRLCQEDDDCVVFDSKCINGECVLTESNKCPKDMHYVECLNRCAKTCQSSNSTTTCREHAFCKEGCECIDGFYWVAERGVCVPKAECDQLVEQDRVDAIEIASKCPPHSFFRACPSKCPPKTCENKANPCKLVSKGCGAKQCVCRDGFVQASDDIADGCIPEYECEGIFTTASLVEIEGSGMEEQGDPVELIKDRGTRSDSCPAHSELKDCVPLTPVNCYMVYLDAPPAECGHQRCDCEDGFVRADSGDEAPCIPVEACHVPPLIP</sequence>
<reference evidence="7" key="2">
    <citation type="submission" date="2020-10" db="UniProtKB">
        <authorList>
            <consortium name="WormBaseParasite"/>
        </authorList>
    </citation>
    <scope>IDENTIFICATION</scope>
</reference>
<reference evidence="6" key="1">
    <citation type="journal article" date="2013" name="Genetics">
        <title>The draft genome and transcriptome of Panagrellus redivivus are shaped by the harsh demands of a free-living lifestyle.</title>
        <authorList>
            <person name="Srinivasan J."/>
            <person name="Dillman A.R."/>
            <person name="Macchietto M.G."/>
            <person name="Heikkinen L."/>
            <person name="Lakso M."/>
            <person name="Fracchia K.M."/>
            <person name="Antoshechkin I."/>
            <person name="Mortazavi A."/>
            <person name="Wong G."/>
            <person name="Sternberg P.W."/>
        </authorList>
    </citation>
    <scope>NUCLEOTIDE SEQUENCE [LARGE SCALE GENOMIC DNA]</scope>
    <source>
        <strain evidence="6">MT8872</strain>
    </source>
</reference>
<evidence type="ECO:0000313" key="6">
    <source>
        <dbReference type="Proteomes" id="UP000492821"/>
    </source>
</evidence>
<keyword evidence="3" id="KW-1015">Disulfide bond</keyword>
<dbReference type="Proteomes" id="UP000492821">
    <property type="component" value="Unassembled WGS sequence"/>
</dbReference>
<keyword evidence="6" id="KW-1185">Reference proteome</keyword>
<organism evidence="6 7">
    <name type="scientific">Panagrellus redivivus</name>
    <name type="common">Microworm</name>
    <dbReference type="NCBI Taxonomy" id="6233"/>
    <lineage>
        <taxon>Eukaryota</taxon>
        <taxon>Metazoa</taxon>
        <taxon>Ecdysozoa</taxon>
        <taxon>Nematoda</taxon>
        <taxon>Chromadorea</taxon>
        <taxon>Rhabditida</taxon>
        <taxon>Tylenchina</taxon>
        <taxon>Panagrolaimomorpha</taxon>
        <taxon>Panagrolaimoidea</taxon>
        <taxon>Panagrolaimidae</taxon>
        <taxon>Panagrellus</taxon>
    </lineage>
</organism>
<feature type="signal peptide" evidence="4">
    <location>
        <begin position="1"/>
        <end position="21"/>
    </location>
</feature>